<dbReference type="Gene3D" id="3.90.550.10">
    <property type="entry name" value="Spore Coat Polysaccharide Biosynthesis Protein SpsA, Chain A"/>
    <property type="match status" value="1"/>
</dbReference>
<evidence type="ECO:0000313" key="5">
    <source>
        <dbReference type="EMBL" id="MEC4295546.1"/>
    </source>
</evidence>
<gene>
    <name evidence="5" type="ORF">VJ920_09500</name>
</gene>
<keyword evidence="2 5" id="KW-0328">Glycosyltransferase</keyword>
<dbReference type="EMBL" id="JAYMFH010000014">
    <property type="protein sequence ID" value="MEC4295546.1"/>
    <property type="molecule type" value="Genomic_DNA"/>
</dbReference>
<dbReference type="InterPro" id="IPR029044">
    <property type="entry name" value="Nucleotide-diphossugar_trans"/>
</dbReference>
<evidence type="ECO:0000256" key="3">
    <source>
        <dbReference type="ARBA" id="ARBA00022679"/>
    </source>
</evidence>
<dbReference type="SUPFAM" id="SSF53448">
    <property type="entry name" value="Nucleotide-diphospho-sugar transferases"/>
    <property type="match status" value="1"/>
</dbReference>
<evidence type="ECO:0000259" key="4">
    <source>
        <dbReference type="Pfam" id="PF00535"/>
    </source>
</evidence>
<comment type="caution">
    <text evidence="5">The sequence shown here is derived from an EMBL/GenBank/DDBJ whole genome shotgun (WGS) entry which is preliminary data.</text>
</comment>
<dbReference type="InterPro" id="IPR050834">
    <property type="entry name" value="Glycosyltransf_2"/>
</dbReference>
<keyword evidence="6" id="KW-1185">Reference proteome</keyword>
<dbReference type="RefSeq" id="WP_326454991.1">
    <property type="nucleotide sequence ID" value="NZ_JAYMFH010000014.1"/>
</dbReference>
<dbReference type="PANTHER" id="PTHR43685">
    <property type="entry name" value="GLYCOSYLTRANSFERASE"/>
    <property type="match status" value="1"/>
</dbReference>
<evidence type="ECO:0000256" key="1">
    <source>
        <dbReference type="ARBA" id="ARBA00006739"/>
    </source>
</evidence>
<comment type="similarity">
    <text evidence="1">Belongs to the glycosyltransferase 2 family.</text>
</comment>
<protein>
    <submittedName>
        <fullName evidence="5">Glycosyltransferase</fullName>
        <ecNumber evidence="5">2.4.-.-</ecNumber>
    </submittedName>
</protein>
<dbReference type="Proteomes" id="UP001343724">
    <property type="component" value="Unassembled WGS sequence"/>
</dbReference>
<sequence>MDSLQKYSVLMSLYGGEAPEFFDEALASMTCQTVLPDQIVIVKDGPVGSALDAVLEKYVQASSVEFTIISNDENKGLGFSLNRGLAVCRNELVARMDTDDVSLPERCEMQLAKFALDPSLDIVGSNVDEFEGEVGNVVSTRRVPESQGQIYSFAKRRSAFNHPAVMYKKSSVLRCGGYGDLRRNQDVDLFGRMLYAGCAAYNIQKSLVLFRVGDNLSHRRKSWENTRSYIEVIRNLHDVGYSSWADVLVVSILQLGVFLAPVSVQSLLYRVFLRR</sequence>
<dbReference type="PANTHER" id="PTHR43685:SF5">
    <property type="entry name" value="GLYCOSYLTRANSFERASE EPSE-RELATED"/>
    <property type="match status" value="1"/>
</dbReference>
<dbReference type="InterPro" id="IPR001173">
    <property type="entry name" value="Glyco_trans_2-like"/>
</dbReference>
<reference evidence="5 6" key="1">
    <citation type="submission" date="2024-01" db="EMBL/GenBank/DDBJ databases">
        <title>novel species in genus Adlercreutzia.</title>
        <authorList>
            <person name="Liu X."/>
        </authorList>
    </citation>
    <scope>NUCLEOTIDE SEQUENCE [LARGE SCALE GENOMIC DNA]</scope>
    <source>
        <strain evidence="5 6">R22</strain>
    </source>
</reference>
<dbReference type="GO" id="GO:0016757">
    <property type="term" value="F:glycosyltransferase activity"/>
    <property type="evidence" value="ECO:0007669"/>
    <property type="project" value="UniProtKB-KW"/>
</dbReference>
<dbReference type="Pfam" id="PF00535">
    <property type="entry name" value="Glycos_transf_2"/>
    <property type="match status" value="1"/>
</dbReference>
<feature type="domain" description="Glycosyltransferase 2-like" evidence="4">
    <location>
        <begin position="8"/>
        <end position="164"/>
    </location>
</feature>
<keyword evidence="3 5" id="KW-0808">Transferase</keyword>
<accession>A0ABU6J0T8</accession>
<dbReference type="EC" id="2.4.-.-" evidence="5"/>
<evidence type="ECO:0000313" key="6">
    <source>
        <dbReference type="Proteomes" id="UP001343724"/>
    </source>
</evidence>
<proteinExistence type="inferred from homology"/>
<name>A0ABU6J0T8_9ACTN</name>
<evidence type="ECO:0000256" key="2">
    <source>
        <dbReference type="ARBA" id="ARBA00022676"/>
    </source>
</evidence>
<organism evidence="5 6">
    <name type="scientific">Adlercreutzia shanghongiae</name>
    <dbReference type="NCBI Taxonomy" id="3111773"/>
    <lineage>
        <taxon>Bacteria</taxon>
        <taxon>Bacillati</taxon>
        <taxon>Actinomycetota</taxon>
        <taxon>Coriobacteriia</taxon>
        <taxon>Eggerthellales</taxon>
        <taxon>Eggerthellaceae</taxon>
        <taxon>Adlercreutzia</taxon>
    </lineage>
</organism>